<evidence type="ECO:0000259" key="7">
    <source>
        <dbReference type="PROSITE" id="PS50850"/>
    </source>
</evidence>
<dbReference type="RefSeq" id="WP_184780494.1">
    <property type="nucleotide sequence ID" value="NZ_JACHMG010000001.1"/>
</dbReference>
<dbReference type="Pfam" id="PF00083">
    <property type="entry name" value="Sugar_tr"/>
    <property type="match status" value="1"/>
</dbReference>
<evidence type="ECO:0000313" key="8">
    <source>
        <dbReference type="EMBL" id="MBB4685468.1"/>
    </source>
</evidence>
<comment type="subcellular location">
    <subcellularLocation>
        <location evidence="1">Cell membrane</location>
        <topology evidence="1">Multi-pass membrane protein</topology>
    </subcellularLocation>
</comment>
<feature type="transmembrane region" description="Helical" evidence="6">
    <location>
        <begin position="108"/>
        <end position="131"/>
    </location>
</feature>
<dbReference type="CDD" id="cd17316">
    <property type="entry name" value="MFS_SV2_like"/>
    <property type="match status" value="1"/>
</dbReference>
<feature type="domain" description="Major facilitator superfamily (MFS) profile" evidence="7">
    <location>
        <begin position="19"/>
        <end position="432"/>
    </location>
</feature>
<accession>A0A840IWD8</accession>
<evidence type="ECO:0000256" key="5">
    <source>
        <dbReference type="ARBA" id="ARBA00023136"/>
    </source>
</evidence>
<dbReference type="Gene3D" id="1.20.1250.20">
    <property type="entry name" value="MFS general substrate transporter like domains"/>
    <property type="match status" value="1"/>
</dbReference>
<evidence type="ECO:0000256" key="3">
    <source>
        <dbReference type="ARBA" id="ARBA00022692"/>
    </source>
</evidence>
<feature type="transmembrane region" description="Helical" evidence="6">
    <location>
        <begin position="286"/>
        <end position="307"/>
    </location>
</feature>
<sequence length="446" mass="47567">MRIASRLDRLPITRRHRYFVAVVGVATFFDLYDLFLAATISTVLSKEFGVTAETLKYVLASAFVGAFVGAVFLGRLADRLGRRRAFLLTLGLYSVFTLLGAFSTDVWILVACRFVAGIGIGAELPVADAYLADLLPARARGRATAWAYTIGFCGVPAAGFLARALAGHAPLGFEGWRWLFVIGALGAAIVWALRFTLPESPRWLAAQGREDEADEIVRRLEDSAPQPLPEPEPEPPAPEPVRASALLRPPWLRRTSMLYVFQLLQSFGYYGFGSLVPIVLAAKGFGLVSSLTFSALTFLGYPIGSALSVPIIERLERKWLIVASAAGMAVFGLAFGYATSGVLIAVFGFCYTAASNVFSNAFHTYQGELFPTSLRGTAAGSAYALSRLATAAMPFVLLPILQSAGATTMFAVVAAAMAVLIVDVAVLGPRSTGKSLETIAARTSGA</sequence>
<keyword evidence="9" id="KW-1185">Reference proteome</keyword>
<evidence type="ECO:0000256" key="1">
    <source>
        <dbReference type="ARBA" id="ARBA00004651"/>
    </source>
</evidence>
<feature type="transmembrane region" description="Helical" evidence="6">
    <location>
        <begin position="178"/>
        <end position="197"/>
    </location>
</feature>
<feature type="transmembrane region" description="Helical" evidence="6">
    <location>
        <begin position="85"/>
        <end position="102"/>
    </location>
</feature>
<evidence type="ECO:0000256" key="6">
    <source>
        <dbReference type="SAM" id="Phobius"/>
    </source>
</evidence>
<dbReference type="Proteomes" id="UP000581769">
    <property type="component" value="Unassembled WGS sequence"/>
</dbReference>
<keyword evidence="4 6" id="KW-1133">Transmembrane helix</keyword>
<dbReference type="GO" id="GO:0005886">
    <property type="term" value="C:plasma membrane"/>
    <property type="evidence" value="ECO:0007669"/>
    <property type="project" value="UniProtKB-SubCell"/>
</dbReference>
<dbReference type="SUPFAM" id="SSF103473">
    <property type="entry name" value="MFS general substrate transporter"/>
    <property type="match status" value="1"/>
</dbReference>
<dbReference type="PROSITE" id="PS50850">
    <property type="entry name" value="MFS"/>
    <property type="match status" value="1"/>
</dbReference>
<feature type="transmembrane region" description="Helical" evidence="6">
    <location>
        <begin position="20"/>
        <end position="43"/>
    </location>
</feature>
<gene>
    <name evidence="8" type="ORF">BJY18_002953</name>
</gene>
<name>A0A840IWD8_9PSEU</name>
<feature type="transmembrane region" description="Helical" evidence="6">
    <location>
        <begin position="382"/>
        <end position="401"/>
    </location>
</feature>
<dbReference type="PANTHER" id="PTHR23511">
    <property type="entry name" value="SYNAPTIC VESICLE GLYCOPROTEIN 2"/>
    <property type="match status" value="1"/>
</dbReference>
<keyword evidence="2" id="KW-0813">Transport</keyword>
<dbReference type="PROSITE" id="PS00216">
    <property type="entry name" value="SUGAR_TRANSPORT_1"/>
    <property type="match status" value="1"/>
</dbReference>
<feature type="transmembrane region" description="Helical" evidence="6">
    <location>
        <begin position="407"/>
        <end position="427"/>
    </location>
</feature>
<protein>
    <submittedName>
        <fullName evidence="8">Putative MFS transporter</fullName>
    </submittedName>
</protein>
<comment type="caution">
    <text evidence="8">The sequence shown here is derived from an EMBL/GenBank/DDBJ whole genome shotgun (WGS) entry which is preliminary data.</text>
</comment>
<evidence type="ECO:0000256" key="2">
    <source>
        <dbReference type="ARBA" id="ARBA00022448"/>
    </source>
</evidence>
<proteinExistence type="predicted"/>
<keyword evidence="5 6" id="KW-0472">Membrane</keyword>
<dbReference type="GO" id="GO:0022857">
    <property type="term" value="F:transmembrane transporter activity"/>
    <property type="evidence" value="ECO:0007669"/>
    <property type="project" value="InterPro"/>
</dbReference>
<feature type="transmembrane region" description="Helical" evidence="6">
    <location>
        <begin position="143"/>
        <end position="166"/>
    </location>
</feature>
<dbReference type="InterPro" id="IPR020846">
    <property type="entry name" value="MFS_dom"/>
</dbReference>
<reference evidence="8 9" key="1">
    <citation type="submission" date="2020-08" db="EMBL/GenBank/DDBJ databases">
        <title>Sequencing the genomes of 1000 actinobacteria strains.</title>
        <authorList>
            <person name="Klenk H.-P."/>
        </authorList>
    </citation>
    <scope>NUCLEOTIDE SEQUENCE [LARGE SCALE GENOMIC DNA]</scope>
    <source>
        <strain evidence="8 9">DSM 45859</strain>
    </source>
</reference>
<dbReference type="EMBL" id="JACHMG010000001">
    <property type="protein sequence ID" value="MBB4685468.1"/>
    <property type="molecule type" value="Genomic_DNA"/>
</dbReference>
<keyword evidence="3 6" id="KW-0812">Transmembrane</keyword>
<feature type="transmembrane region" description="Helical" evidence="6">
    <location>
        <begin position="343"/>
        <end position="362"/>
    </location>
</feature>
<evidence type="ECO:0000256" key="4">
    <source>
        <dbReference type="ARBA" id="ARBA00022989"/>
    </source>
</evidence>
<dbReference type="InterPro" id="IPR036259">
    <property type="entry name" value="MFS_trans_sf"/>
</dbReference>
<organism evidence="8 9">
    <name type="scientific">Amycolatopsis jiangsuensis</name>
    <dbReference type="NCBI Taxonomy" id="1181879"/>
    <lineage>
        <taxon>Bacteria</taxon>
        <taxon>Bacillati</taxon>
        <taxon>Actinomycetota</taxon>
        <taxon>Actinomycetes</taxon>
        <taxon>Pseudonocardiales</taxon>
        <taxon>Pseudonocardiaceae</taxon>
        <taxon>Amycolatopsis</taxon>
    </lineage>
</organism>
<evidence type="ECO:0000313" key="9">
    <source>
        <dbReference type="Proteomes" id="UP000581769"/>
    </source>
</evidence>
<dbReference type="InterPro" id="IPR005829">
    <property type="entry name" value="Sugar_transporter_CS"/>
</dbReference>
<dbReference type="InterPro" id="IPR005828">
    <property type="entry name" value="MFS_sugar_transport-like"/>
</dbReference>
<feature type="transmembrane region" description="Helical" evidence="6">
    <location>
        <begin position="55"/>
        <end position="73"/>
    </location>
</feature>
<dbReference type="AlphaFoldDB" id="A0A840IWD8"/>
<feature type="transmembrane region" description="Helical" evidence="6">
    <location>
        <begin position="319"/>
        <end position="337"/>
    </location>
</feature>
<feature type="transmembrane region" description="Helical" evidence="6">
    <location>
        <begin position="258"/>
        <end position="280"/>
    </location>
</feature>